<keyword evidence="4" id="KW-0689">Ribosomal protein</keyword>
<evidence type="ECO:0000313" key="9">
    <source>
        <dbReference type="Proteomes" id="UP000051574"/>
    </source>
</evidence>
<dbReference type="Pfam" id="PF10236">
    <property type="entry name" value="DAP3"/>
    <property type="match status" value="1"/>
</dbReference>
<dbReference type="Proteomes" id="UP000051574">
    <property type="component" value="Unassembled WGS sequence"/>
</dbReference>
<dbReference type="AlphaFoldDB" id="A0A0T6ATQ2"/>
<organism evidence="8 9">
    <name type="scientific">Oryctes borbonicus</name>
    <dbReference type="NCBI Taxonomy" id="1629725"/>
    <lineage>
        <taxon>Eukaryota</taxon>
        <taxon>Metazoa</taxon>
        <taxon>Ecdysozoa</taxon>
        <taxon>Arthropoda</taxon>
        <taxon>Hexapoda</taxon>
        <taxon>Insecta</taxon>
        <taxon>Pterygota</taxon>
        <taxon>Neoptera</taxon>
        <taxon>Endopterygota</taxon>
        <taxon>Coleoptera</taxon>
        <taxon>Polyphaga</taxon>
        <taxon>Scarabaeiformia</taxon>
        <taxon>Scarabaeidae</taxon>
        <taxon>Dynastinae</taxon>
        <taxon>Oryctes</taxon>
    </lineage>
</organism>
<dbReference type="PANTHER" id="PTHR12810">
    <property type="entry name" value="MITOCHONDRIAL 28S RIBOSOMAL PROTEIN S29"/>
    <property type="match status" value="1"/>
</dbReference>
<evidence type="ECO:0000256" key="4">
    <source>
        <dbReference type="ARBA" id="ARBA00022980"/>
    </source>
</evidence>
<dbReference type="GO" id="GO:0003735">
    <property type="term" value="F:structural constituent of ribosome"/>
    <property type="evidence" value="ECO:0007669"/>
    <property type="project" value="TreeGrafter"/>
</dbReference>
<dbReference type="InterPro" id="IPR008092">
    <property type="entry name" value="Ribosomal_mS29_met"/>
</dbReference>
<sequence>MSLHIISVNMLKILRNDAFSPRALFNISRKSLSTTAEPQSKPEAFRTSEDNPLNHSLNHEAKFYRLAPEVKTQLFQYGGLPKSFEIQIKTFAESCIMVRKSTLNIIDCLKAIDYNKPVVKFVLYGKKGSGKSLTLAHVLHYGHSNNFLLVHVPWVGSWMRRCKEFSNSTTREGFVDLNLDAVAWLAHFKHQNLERLNDPELVTLNEYTWSKREVTQKGSKILDIVEHGINRVKYASECIVALAQEIKQLSSNGKCKTLVAIDGYNAFFYPNTRVYTEKKEMVHPHKVTLSRAFLDLTEHNWTNGVCILTVDEIAIAEKDQISHFPKYLLGKDGFEHLDPFVPIHIPDYTNKEFTSCMEYYKERKWVQDFPGIDDELRFISNSNPY</sequence>
<dbReference type="EMBL" id="LJIG01022841">
    <property type="protein sequence ID" value="KRT78442.1"/>
    <property type="molecule type" value="Genomic_DNA"/>
</dbReference>
<evidence type="ECO:0000256" key="6">
    <source>
        <dbReference type="ARBA" id="ARBA00023274"/>
    </source>
</evidence>
<evidence type="ECO:0000256" key="2">
    <source>
        <dbReference type="ARBA" id="ARBA00009863"/>
    </source>
</evidence>
<dbReference type="PANTHER" id="PTHR12810:SF0">
    <property type="entry name" value="SMALL RIBOSOMAL SUBUNIT PROTEIN MS29"/>
    <property type="match status" value="1"/>
</dbReference>
<evidence type="ECO:0000256" key="3">
    <source>
        <dbReference type="ARBA" id="ARBA00022946"/>
    </source>
</evidence>
<dbReference type="GO" id="GO:0005763">
    <property type="term" value="C:mitochondrial small ribosomal subunit"/>
    <property type="evidence" value="ECO:0007669"/>
    <property type="project" value="TreeGrafter"/>
</dbReference>
<accession>A0A0T6ATQ2</accession>
<evidence type="ECO:0000313" key="8">
    <source>
        <dbReference type="EMBL" id="KRT78442.1"/>
    </source>
</evidence>
<evidence type="ECO:0000256" key="7">
    <source>
        <dbReference type="ARBA" id="ARBA00035140"/>
    </source>
</evidence>
<dbReference type="GO" id="GO:0006915">
    <property type="term" value="P:apoptotic process"/>
    <property type="evidence" value="ECO:0007669"/>
    <property type="project" value="InterPro"/>
</dbReference>
<dbReference type="PRINTS" id="PR01716">
    <property type="entry name" value="DEATHASSOCP3"/>
</dbReference>
<dbReference type="InterPro" id="IPR019368">
    <property type="entry name" value="Ribosomal_mS29"/>
</dbReference>
<name>A0A0T6ATQ2_9SCAR</name>
<proteinExistence type="inferred from homology"/>
<dbReference type="OrthoDB" id="274828at2759"/>
<gene>
    <name evidence="8" type="ORF">AMK59_6566</name>
</gene>
<comment type="caution">
    <text evidence="8">The sequence shown here is derived from an EMBL/GenBank/DDBJ whole genome shotgun (WGS) entry which is preliminary data.</text>
</comment>
<keyword evidence="3" id="KW-0809">Transit peptide</keyword>
<keyword evidence="9" id="KW-1185">Reference proteome</keyword>
<keyword evidence="6" id="KW-0687">Ribonucleoprotein</keyword>
<evidence type="ECO:0000256" key="1">
    <source>
        <dbReference type="ARBA" id="ARBA00004173"/>
    </source>
</evidence>
<reference evidence="8 9" key="1">
    <citation type="submission" date="2015-09" db="EMBL/GenBank/DDBJ databases">
        <title>Draft genome of the scarab beetle Oryctes borbonicus.</title>
        <authorList>
            <person name="Meyer J.M."/>
            <person name="Markov G.V."/>
            <person name="Baskaran P."/>
            <person name="Herrmann M."/>
            <person name="Sommer R.J."/>
            <person name="Roedelsperger C."/>
        </authorList>
    </citation>
    <scope>NUCLEOTIDE SEQUENCE [LARGE SCALE GENOMIC DNA]</scope>
    <source>
        <strain evidence="8">OB123</strain>
        <tissue evidence="8">Whole animal</tissue>
    </source>
</reference>
<comment type="similarity">
    <text evidence="2">Belongs to the mitochondrion-specific ribosomal protein mS29 family.</text>
</comment>
<feature type="non-terminal residue" evidence="8">
    <location>
        <position position="385"/>
    </location>
</feature>
<protein>
    <recommendedName>
        <fullName evidence="7">Small ribosomal subunit protein mS29</fullName>
    </recommendedName>
</protein>
<keyword evidence="5" id="KW-0496">Mitochondrion</keyword>
<comment type="subcellular location">
    <subcellularLocation>
        <location evidence="1">Mitochondrion</location>
    </subcellularLocation>
</comment>
<evidence type="ECO:0000256" key="5">
    <source>
        <dbReference type="ARBA" id="ARBA00023128"/>
    </source>
</evidence>